<dbReference type="PANTHER" id="PTHR47990">
    <property type="entry name" value="2-OXOGLUTARATE (2OG) AND FE(II)-DEPENDENT OXYGENASE SUPERFAMILY PROTEIN-RELATED"/>
    <property type="match status" value="1"/>
</dbReference>
<dbReference type="SUPFAM" id="SSF51197">
    <property type="entry name" value="Clavaminate synthase-like"/>
    <property type="match status" value="1"/>
</dbReference>
<reference evidence="3" key="1">
    <citation type="submission" date="2017-08" db="EMBL/GenBank/DDBJ databases">
        <authorList>
            <person name="Cuomo C."/>
            <person name="Billmyre B."/>
            <person name="Heitman J."/>
        </authorList>
    </citation>
    <scope>NUCLEOTIDE SEQUENCE</scope>
    <source>
        <strain evidence="3">CBS 12478</strain>
    </source>
</reference>
<dbReference type="KEGG" id="ksn:43588722"/>
<dbReference type="Pfam" id="PF03171">
    <property type="entry name" value="2OG-FeII_Oxy"/>
    <property type="match status" value="1"/>
</dbReference>
<keyword evidence="4" id="KW-1185">Reference proteome</keyword>
<dbReference type="InterPro" id="IPR044861">
    <property type="entry name" value="IPNS-like_FE2OG_OXY"/>
</dbReference>
<name>A0AAJ8LC07_9TREE</name>
<dbReference type="Pfam" id="PF14226">
    <property type="entry name" value="DIOX_N"/>
    <property type="match status" value="1"/>
</dbReference>
<gene>
    <name evidence="3" type="ORF">CI109_100654</name>
</gene>
<evidence type="ECO:0008006" key="5">
    <source>
        <dbReference type="Google" id="ProtNLM"/>
    </source>
</evidence>
<dbReference type="InterPro" id="IPR026992">
    <property type="entry name" value="DIOX_N"/>
</dbReference>
<sequence>MDNSRGRRKVHSDAYLSRLQSSQHRTLTMPVAIQPPTLDIPTIDLAPSSGKSDAELAETLLQALNTVGFLHVLNPGPGLTQKDVRGIFDVGSKLFEVPLKEKEAVGFDVETGAGYTSMMGQTTGAKAHRFRGDLKESFSIGPSTISSVPANIPDTTLIGQLEDFRQSCFDCGLRLLDLFTLALKTPEGDPSYFRSKHTYHNNESLRLIHYPAFPRASKDEEGVQGKSTNWGELKIGEKDIRAVVELTFGGMHRTLLFQSPPTEAGQPTAVEGLEIFVARPDGPAEAPDGSGRKGWWIPAPAPKDVTDGGSILVNVGASMEIWSGGQFKATWHRVVCPNPPDLAAGQVLPGRKSVVFFMIPNHDVHLTPINSAGKPAVAEGCMTSGEFFRLRMARGYGKDEVTAGDEPVTVKA</sequence>
<feature type="domain" description="Non-haem dioxygenase N-terminal" evidence="2">
    <location>
        <begin position="40"/>
        <end position="144"/>
    </location>
</feature>
<dbReference type="RefSeq" id="XP_065822889.1">
    <property type="nucleotide sequence ID" value="XM_065966817.1"/>
</dbReference>
<organism evidence="3 4">
    <name type="scientific">Kwoniella shandongensis</name>
    <dbReference type="NCBI Taxonomy" id="1734106"/>
    <lineage>
        <taxon>Eukaryota</taxon>
        <taxon>Fungi</taxon>
        <taxon>Dikarya</taxon>
        <taxon>Basidiomycota</taxon>
        <taxon>Agaricomycotina</taxon>
        <taxon>Tremellomycetes</taxon>
        <taxon>Tremellales</taxon>
        <taxon>Cryptococcaceae</taxon>
        <taxon>Kwoniella</taxon>
    </lineage>
</organism>
<dbReference type="AlphaFoldDB" id="A0AAJ8LC07"/>
<dbReference type="InterPro" id="IPR027443">
    <property type="entry name" value="IPNS-like_sf"/>
</dbReference>
<feature type="domain" description="Isopenicillin N synthase-like Fe(2+) 2OG dioxygenase" evidence="1">
    <location>
        <begin position="296"/>
        <end position="358"/>
    </location>
</feature>
<protein>
    <recommendedName>
        <fullName evidence="5">Fe2OG dioxygenase domain-containing protein</fullName>
    </recommendedName>
</protein>
<reference evidence="3" key="2">
    <citation type="submission" date="2024-01" db="EMBL/GenBank/DDBJ databases">
        <title>Comparative genomics of Cryptococcus and Kwoniella reveals pathogenesis evolution and contrasting modes of karyotype evolution via chromosome fusion or intercentromeric recombination.</title>
        <authorList>
            <person name="Coelho M.A."/>
            <person name="David-Palma M."/>
            <person name="Shea T."/>
            <person name="Bowers K."/>
            <person name="McGinley-Smith S."/>
            <person name="Mohammad A.W."/>
            <person name="Gnirke A."/>
            <person name="Yurkov A.M."/>
            <person name="Nowrousian M."/>
            <person name="Sun S."/>
            <person name="Cuomo C.A."/>
            <person name="Heitman J."/>
        </authorList>
    </citation>
    <scope>NUCLEOTIDE SEQUENCE</scope>
    <source>
        <strain evidence="3">CBS 12478</strain>
    </source>
</reference>
<dbReference type="EMBL" id="CP144051">
    <property type="protein sequence ID" value="WWD16228.1"/>
    <property type="molecule type" value="Genomic_DNA"/>
</dbReference>
<evidence type="ECO:0000259" key="1">
    <source>
        <dbReference type="Pfam" id="PF03171"/>
    </source>
</evidence>
<proteinExistence type="predicted"/>
<evidence type="ECO:0000313" key="3">
    <source>
        <dbReference type="EMBL" id="WWD16228.1"/>
    </source>
</evidence>
<dbReference type="GeneID" id="43588722"/>
<dbReference type="Proteomes" id="UP000322225">
    <property type="component" value="Chromosome 1"/>
</dbReference>
<dbReference type="InterPro" id="IPR050231">
    <property type="entry name" value="Iron_ascorbate_oxido_reductase"/>
</dbReference>
<dbReference type="Gene3D" id="2.60.120.330">
    <property type="entry name" value="B-lactam Antibiotic, Isopenicillin N Synthase, Chain"/>
    <property type="match status" value="1"/>
</dbReference>
<accession>A0AAJ8LC07</accession>
<evidence type="ECO:0000259" key="2">
    <source>
        <dbReference type="Pfam" id="PF14226"/>
    </source>
</evidence>
<evidence type="ECO:0000313" key="4">
    <source>
        <dbReference type="Proteomes" id="UP000322225"/>
    </source>
</evidence>